<evidence type="ECO:0000313" key="2">
    <source>
        <dbReference type="Proteomes" id="UP000830768"/>
    </source>
</evidence>
<dbReference type="Proteomes" id="UP000830768">
    <property type="component" value="Chromosome 13"/>
</dbReference>
<organism evidence="1 2">
    <name type="scientific">Fusarium solani subsp. cucurbitae</name>
    <name type="common">Neocosmosporum cucurbitae</name>
    <dbReference type="NCBI Taxonomy" id="2747967"/>
    <lineage>
        <taxon>Eukaryota</taxon>
        <taxon>Fungi</taxon>
        <taxon>Dikarya</taxon>
        <taxon>Ascomycota</taxon>
        <taxon>Pezizomycotina</taxon>
        <taxon>Sordariomycetes</taxon>
        <taxon>Hypocreomycetidae</taxon>
        <taxon>Hypocreales</taxon>
        <taxon>Nectriaceae</taxon>
        <taxon>Fusarium</taxon>
        <taxon>Fusarium solani species complex</taxon>
    </lineage>
</organism>
<dbReference type="EMBL" id="CP090041">
    <property type="protein sequence ID" value="UPL03652.1"/>
    <property type="molecule type" value="Genomic_DNA"/>
</dbReference>
<proteinExistence type="predicted"/>
<keyword evidence="2" id="KW-1185">Reference proteome</keyword>
<name>A0ACD3ZRE0_FUSSC</name>
<evidence type="ECO:0000313" key="1">
    <source>
        <dbReference type="EMBL" id="UPL03652.1"/>
    </source>
</evidence>
<gene>
    <name evidence="1" type="ORF">LCI18_014586</name>
</gene>
<protein>
    <submittedName>
        <fullName evidence="1">Uncharacterized protein</fullName>
    </submittedName>
</protein>
<accession>A0ACD3ZRE0</accession>
<reference evidence="1" key="1">
    <citation type="submission" date="2021-11" db="EMBL/GenBank/DDBJ databases">
        <title>Fusarium solani-melongenae Genome sequencing and assembly.</title>
        <authorList>
            <person name="Xie S."/>
            <person name="Huang L."/>
            <person name="Zhang X."/>
        </authorList>
    </citation>
    <scope>NUCLEOTIDE SEQUENCE</scope>
    <source>
        <strain evidence="1">CRI 24-3</strain>
    </source>
</reference>
<sequence length="544" mass="61217">MAAPSSAVSSRKFVSLYTVDPTYPKTRNTKMDLDAEEAAFQDLADSIEQEWQSPRQAHLKRPYSAKTIAALRNTIPISYPSSLQGDKLWHLLNEHLKNGTHEKTFGTTEPTVVSQMVKHQQTVYVSGALCGLSEVQHPGCDHADYPWDTVPKVVEKIFKAQLWHDQRQKQFRLHHTKAEREKLEAYDFMAPIIADGDMGFGGLTSTVKMAKLFVEAGVAMIHLDDLAIGLKKFTIGEGRTVVPTSEYLARLTAVRMQFDVMGVNTLLMCRCDTDRSQFITSTIDPRDHEYILGATHDVKPLVEAVSSGMAEGKTYMQARDEWKASAGLMTFDEAVKARCNEQKYQQYLAKASVYGTSLKDRRRFAKEAVVEDVVFDWELPRSKEGQYMWKPSVKTIVERAVAAAPLGDMTWARMDAPVWKDILEFHTEVRRIFPDRLFAFGFTGMYDYTKAGFTDEQILSFSDEMAKLGIVWQVQPIWAVGGLNMTAEKFAKEWQQDGIAGYIEKISKPSRVPPIVDGFHKPSYAGSYLADAFFAAVAGQEITP</sequence>